<keyword evidence="3" id="KW-1185">Reference proteome</keyword>
<dbReference type="PANTHER" id="PTHR39966">
    <property type="entry name" value="BLL2471 PROTEIN-RELATED"/>
    <property type="match status" value="1"/>
</dbReference>
<reference evidence="3" key="1">
    <citation type="journal article" date="2022" name="Int. J. Syst. Evol. Microbiol.">
        <title>Anaeromyxobacter oryzae sp. nov., Anaeromyxobacter diazotrophicus sp. nov. and Anaeromyxobacter paludicola sp. nov., isolated from paddy soils.</title>
        <authorList>
            <person name="Itoh H."/>
            <person name="Xu Z."/>
            <person name="Mise K."/>
            <person name="Masuda Y."/>
            <person name="Ushijima N."/>
            <person name="Hayakawa C."/>
            <person name="Shiratori Y."/>
            <person name="Senoo K."/>
        </authorList>
    </citation>
    <scope>NUCLEOTIDE SEQUENCE [LARGE SCALE GENOMIC DNA]</scope>
    <source>
        <strain evidence="3">Red630</strain>
    </source>
</reference>
<gene>
    <name evidence="2" type="ORF">AMPC_10690</name>
</gene>
<protein>
    <submittedName>
        <fullName evidence="2">Cation-binding protein</fullName>
    </submittedName>
</protein>
<dbReference type="InterPro" id="IPR012312">
    <property type="entry name" value="Hemerythrin-like"/>
</dbReference>
<dbReference type="RefSeq" id="WP_248344999.1">
    <property type="nucleotide sequence ID" value="NZ_AP025592.1"/>
</dbReference>
<evidence type="ECO:0000259" key="1">
    <source>
        <dbReference type="Pfam" id="PF01814"/>
    </source>
</evidence>
<name>A0ABM7X7Z5_9BACT</name>
<dbReference type="Proteomes" id="UP001162734">
    <property type="component" value="Chromosome"/>
</dbReference>
<evidence type="ECO:0000313" key="3">
    <source>
        <dbReference type="Proteomes" id="UP001162734"/>
    </source>
</evidence>
<feature type="domain" description="Hemerythrin-like" evidence="1">
    <location>
        <begin position="3"/>
        <end position="143"/>
    </location>
</feature>
<dbReference type="EMBL" id="AP025592">
    <property type="protein sequence ID" value="BDG07956.1"/>
    <property type="molecule type" value="Genomic_DNA"/>
</dbReference>
<dbReference type="PANTHER" id="PTHR39966:SF1">
    <property type="entry name" value="HEMERYTHRIN-LIKE DOMAIN-CONTAINING PROTEIN"/>
    <property type="match status" value="1"/>
</dbReference>
<dbReference type="Pfam" id="PF01814">
    <property type="entry name" value="Hemerythrin"/>
    <property type="match status" value="1"/>
</dbReference>
<sequence>MDAIETLMQEHRLIESAIDALAAYADELRRRQAVGTAEDRAELGRFVAFVREFADAHHHGKEEDILFAAMVEAGFPRHAGPIAVMLMEHDEGRRQIAVLKGLVEQQAPWTDLDRARLVEAAGGYAQLLHNHIHKEDAILYPMAEQRLAPAALDAVSAACERYEVEKGASGRPAELAKSAEALVARHAPARAACGAGAGPRFPVSGGCC</sequence>
<evidence type="ECO:0000313" key="2">
    <source>
        <dbReference type="EMBL" id="BDG07956.1"/>
    </source>
</evidence>
<organism evidence="2 3">
    <name type="scientific">Anaeromyxobacter paludicola</name>
    <dbReference type="NCBI Taxonomy" id="2918171"/>
    <lineage>
        <taxon>Bacteria</taxon>
        <taxon>Pseudomonadati</taxon>
        <taxon>Myxococcota</taxon>
        <taxon>Myxococcia</taxon>
        <taxon>Myxococcales</taxon>
        <taxon>Cystobacterineae</taxon>
        <taxon>Anaeromyxobacteraceae</taxon>
        <taxon>Anaeromyxobacter</taxon>
    </lineage>
</organism>
<accession>A0ABM7X7Z5</accession>
<proteinExistence type="predicted"/>
<dbReference type="Gene3D" id="1.20.120.520">
    <property type="entry name" value="nmb1532 protein domain like"/>
    <property type="match status" value="1"/>
</dbReference>